<evidence type="ECO:0000256" key="2">
    <source>
        <dbReference type="SAM" id="Phobius"/>
    </source>
</evidence>
<dbReference type="GO" id="GO:0022857">
    <property type="term" value="F:transmembrane transporter activity"/>
    <property type="evidence" value="ECO:0007669"/>
    <property type="project" value="InterPro"/>
</dbReference>
<dbReference type="Gene3D" id="3.40.190.100">
    <property type="entry name" value="Glycine betaine-binding periplasmic protein, domain 2"/>
    <property type="match status" value="1"/>
</dbReference>
<reference evidence="4 5" key="1">
    <citation type="submission" date="2019-09" db="EMBL/GenBank/DDBJ databases">
        <title>Characterisation of the sponge microbiome using genome-centric metagenomics.</title>
        <authorList>
            <person name="Engelberts J.P."/>
            <person name="Robbins S.J."/>
            <person name="De Goeij J.M."/>
            <person name="Aranda M."/>
            <person name="Bell S.C."/>
            <person name="Webster N.S."/>
        </authorList>
    </citation>
    <scope>NUCLEOTIDE SEQUENCE [LARGE SCALE GENOMIC DNA]</scope>
    <source>
        <strain evidence="4">SB0662_bin_43</strain>
    </source>
</reference>
<sequence length="294" mass="33775">MNKEHRTPSPAGAGFAITRKVRVILVVIVMAIILFLISFASHKESVVIGVPNWESGEATARFLKETIESDLNTPVILRYDEDGKGLTNEEIYSGIAEGTIHIHPEGWVPLHSDYHTEYAESLMESKNGYSTRQGLCVVEAVADEYRMQDEEDLRKVEGSDIWVGAPGWSSTEQETERAEKYGYAETLNVLVLEEEDAFKRIEESIDSEEPFVFYCYEPSSMKQRYNIVELMEPADDKRPQEKVYVYYAKSLADMNESVAEYLRNVRLERQQVNEWLFEAAEEEDNSEDKEEEEE</sequence>
<evidence type="ECO:0000313" key="4">
    <source>
        <dbReference type="EMBL" id="MYE37941.1"/>
    </source>
</evidence>
<dbReference type="Pfam" id="PF04069">
    <property type="entry name" value="OpuAC"/>
    <property type="match status" value="1"/>
</dbReference>
<feature type="domain" description="ABC-type glycine betaine transport system substrate-binding" evidence="3">
    <location>
        <begin position="45"/>
        <end position="286"/>
    </location>
</feature>
<gene>
    <name evidence="4" type="ORF">F4X82_00250</name>
</gene>
<organism evidence="4 5">
    <name type="scientific">Candidatus Spechtbacteria bacterium SB0662_bin_43</name>
    <dbReference type="NCBI Taxonomy" id="2604897"/>
    <lineage>
        <taxon>Bacteria</taxon>
        <taxon>Candidatus Spechtiibacteriota</taxon>
    </lineage>
</organism>
<keyword evidence="2" id="KW-0812">Transmembrane</keyword>
<dbReference type="SUPFAM" id="SSF53850">
    <property type="entry name" value="Periplasmic binding protein-like II"/>
    <property type="match status" value="1"/>
</dbReference>
<name>A0A845DDG5_9BACT</name>
<feature type="coiled-coil region" evidence="1">
    <location>
        <begin position="251"/>
        <end position="292"/>
    </location>
</feature>
<keyword evidence="2" id="KW-0472">Membrane</keyword>
<keyword evidence="2" id="KW-1133">Transmembrane helix</keyword>
<dbReference type="InterPro" id="IPR007210">
    <property type="entry name" value="ABC_Gly_betaine_transp_sub-bd"/>
</dbReference>
<protein>
    <recommendedName>
        <fullName evidence="3">ABC-type glycine betaine transport system substrate-binding domain-containing protein</fullName>
    </recommendedName>
</protein>
<proteinExistence type="predicted"/>
<evidence type="ECO:0000313" key="5">
    <source>
        <dbReference type="Proteomes" id="UP000449092"/>
    </source>
</evidence>
<evidence type="ECO:0000256" key="1">
    <source>
        <dbReference type="SAM" id="Coils"/>
    </source>
</evidence>
<dbReference type="AlphaFoldDB" id="A0A845DDG5"/>
<dbReference type="GO" id="GO:0043190">
    <property type="term" value="C:ATP-binding cassette (ABC) transporter complex"/>
    <property type="evidence" value="ECO:0007669"/>
    <property type="project" value="InterPro"/>
</dbReference>
<dbReference type="Proteomes" id="UP000449092">
    <property type="component" value="Unassembled WGS sequence"/>
</dbReference>
<dbReference type="EMBL" id="VXOY01000004">
    <property type="protein sequence ID" value="MYE37941.1"/>
    <property type="molecule type" value="Genomic_DNA"/>
</dbReference>
<keyword evidence="1" id="KW-0175">Coiled coil</keyword>
<comment type="caution">
    <text evidence="4">The sequence shown here is derived from an EMBL/GenBank/DDBJ whole genome shotgun (WGS) entry which is preliminary data.</text>
</comment>
<evidence type="ECO:0000259" key="3">
    <source>
        <dbReference type="Pfam" id="PF04069"/>
    </source>
</evidence>
<accession>A0A845DDG5</accession>
<feature type="transmembrane region" description="Helical" evidence="2">
    <location>
        <begin position="21"/>
        <end position="40"/>
    </location>
</feature>
<dbReference type="Gene3D" id="3.40.190.10">
    <property type="entry name" value="Periplasmic binding protein-like II"/>
    <property type="match status" value="1"/>
</dbReference>